<evidence type="ECO:0000256" key="11">
    <source>
        <dbReference type="SAM" id="MobiDB-lite"/>
    </source>
</evidence>
<feature type="region of interest" description="Disordered" evidence="11">
    <location>
        <begin position="18"/>
        <end position="44"/>
    </location>
</feature>
<feature type="binding site" evidence="10">
    <location>
        <position position="33"/>
    </location>
    <ligand>
        <name>[4Fe-4S] cluster</name>
        <dbReference type="ChEBI" id="CHEBI:49883"/>
        <label>1</label>
    </ligand>
</feature>
<keyword evidence="5 10" id="KW-0479">Metal-binding</keyword>
<dbReference type="InterPro" id="IPR000808">
    <property type="entry name" value="Mrp-like_CS"/>
</dbReference>
<dbReference type="Pfam" id="PF10609">
    <property type="entry name" value="ParA"/>
    <property type="match status" value="1"/>
</dbReference>
<evidence type="ECO:0000256" key="9">
    <source>
        <dbReference type="ARBA" id="ARBA00023014"/>
    </source>
</evidence>
<keyword evidence="9 10" id="KW-0411">Iron-sulfur</keyword>
<comment type="similarity">
    <text evidence="10">Belongs to the Mrp/NBP35 ATP-binding proteins family. NUBP1/NBP35 subfamily.</text>
</comment>
<evidence type="ECO:0000256" key="3">
    <source>
        <dbReference type="ARBA" id="ARBA00022485"/>
    </source>
</evidence>
<feature type="binding site" evidence="10">
    <location>
        <position position="50"/>
    </location>
    <ligand>
        <name>[4Fe-4S] cluster</name>
        <dbReference type="ChEBI" id="CHEBI:49883"/>
        <label>1</label>
    </ligand>
</feature>
<dbReference type="GO" id="GO:0140663">
    <property type="term" value="F:ATP-dependent FeS chaperone activity"/>
    <property type="evidence" value="ECO:0007669"/>
    <property type="project" value="InterPro"/>
</dbReference>
<keyword evidence="7 10" id="KW-0067">ATP-binding</keyword>
<dbReference type="SUPFAM" id="SSF52540">
    <property type="entry name" value="P-loop containing nucleoside triphosphate hydrolases"/>
    <property type="match status" value="1"/>
</dbReference>
<accession>A0A8H8R9S1</accession>
<keyword evidence="8 10" id="KW-0408">Iron</keyword>
<evidence type="ECO:0000256" key="4">
    <source>
        <dbReference type="ARBA" id="ARBA00022490"/>
    </source>
</evidence>
<dbReference type="EMBL" id="QGMH01000009">
    <property type="protein sequence ID" value="TVY30277.1"/>
    <property type="molecule type" value="Genomic_DNA"/>
</dbReference>
<dbReference type="GO" id="GO:0051539">
    <property type="term" value="F:4 iron, 4 sulfur cluster binding"/>
    <property type="evidence" value="ECO:0007669"/>
    <property type="project" value="UniProtKB-UniRule"/>
</dbReference>
<feature type="compositionally biased region" description="Polar residues" evidence="11">
    <location>
        <begin position="371"/>
        <end position="384"/>
    </location>
</feature>
<dbReference type="InterPro" id="IPR027417">
    <property type="entry name" value="P-loop_NTPase"/>
</dbReference>
<dbReference type="PROSITE" id="PS01215">
    <property type="entry name" value="MRP"/>
    <property type="match status" value="1"/>
</dbReference>
<feature type="binding site" evidence="10">
    <location>
        <position position="262"/>
    </location>
    <ligand>
        <name>[4Fe-4S] cluster</name>
        <dbReference type="ChEBI" id="CHEBI:49883"/>
        <label>2</label>
        <note>ligand shared with heterodimeric partner</note>
    </ligand>
</feature>
<keyword evidence="6 10" id="KW-0547">Nucleotide-binding</keyword>
<dbReference type="GO" id="GO:0005524">
    <property type="term" value="F:ATP binding"/>
    <property type="evidence" value="ECO:0007669"/>
    <property type="project" value="UniProtKB-KW"/>
</dbReference>
<dbReference type="HAMAP" id="MF_03038">
    <property type="entry name" value="NUBP1"/>
    <property type="match status" value="1"/>
</dbReference>
<feature type="binding site" evidence="10">
    <location>
        <position position="56"/>
    </location>
    <ligand>
        <name>[4Fe-4S] cluster</name>
        <dbReference type="ChEBI" id="CHEBI:49883"/>
        <label>1</label>
    </ligand>
</feature>
<evidence type="ECO:0000313" key="13">
    <source>
        <dbReference type="Proteomes" id="UP000431533"/>
    </source>
</evidence>
<dbReference type="Gene3D" id="3.40.50.300">
    <property type="entry name" value="P-loop containing nucleotide triphosphate hydrolases"/>
    <property type="match status" value="1"/>
</dbReference>
<dbReference type="PANTHER" id="PTHR23264">
    <property type="entry name" value="NUCLEOTIDE-BINDING PROTEIN NBP35 YEAST -RELATED"/>
    <property type="match status" value="1"/>
</dbReference>
<keyword evidence="13" id="KW-1185">Reference proteome</keyword>
<keyword evidence="4 10" id="KW-0963">Cytoplasm</keyword>
<feature type="region of interest" description="Disordered" evidence="11">
    <location>
        <begin position="369"/>
        <end position="393"/>
    </location>
</feature>
<dbReference type="InterPro" id="IPR019591">
    <property type="entry name" value="Mrp/NBP35_ATP-bd"/>
</dbReference>
<dbReference type="GO" id="GO:0016226">
    <property type="term" value="P:iron-sulfur cluster assembly"/>
    <property type="evidence" value="ECO:0007669"/>
    <property type="project" value="UniProtKB-UniRule"/>
</dbReference>
<dbReference type="GO" id="GO:0005829">
    <property type="term" value="C:cytosol"/>
    <property type="evidence" value="ECO:0007669"/>
    <property type="project" value="TreeGrafter"/>
</dbReference>
<protein>
    <submittedName>
        <fullName evidence="12">Cytosolic Fe-S cluster assembly factor</fullName>
    </submittedName>
</protein>
<organism evidence="12 13">
    <name type="scientific">Lachnellula hyalina</name>
    <dbReference type="NCBI Taxonomy" id="1316788"/>
    <lineage>
        <taxon>Eukaryota</taxon>
        <taxon>Fungi</taxon>
        <taxon>Dikarya</taxon>
        <taxon>Ascomycota</taxon>
        <taxon>Pezizomycotina</taxon>
        <taxon>Leotiomycetes</taxon>
        <taxon>Helotiales</taxon>
        <taxon>Lachnaceae</taxon>
        <taxon>Lachnellula</taxon>
    </lineage>
</organism>
<comment type="caution">
    <text evidence="12">The sequence shown here is derived from an EMBL/GenBank/DDBJ whole genome shotgun (WGS) entry which is preliminary data.</text>
</comment>
<dbReference type="GO" id="GO:1904564">
    <property type="term" value="C:cytosolic [4Fe-4S] assembly scaffold complex"/>
    <property type="evidence" value="ECO:0007669"/>
    <property type="project" value="UniProtKB-ARBA"/>
</dbReference>
<dbReference type="HAMAP" id="MF_02040">
    <property type="entry name" value="Mrp_NBP35"/>
    <property type="match status" value="1"/>
</dbReference>
<evidence type="ECO:0000256" key="8">
    <source>
        <dbReference type="ARBA" id="ARBA00023004"/>
    </source>
</evidence>
<evidence type="ECO:0000313" key="12">
    <source>
        <dbReference type="EMBL" id="TVY30277.1"/>
    </source>
</evidence>
<evidence type="ECO:0000256" key="2">
    <source>
        <dbReference type="ARBA" id="ARBA00004496"/>
    </source>
</evidence>
<sequence>MAPSLEVPDNVQDVLSNPLKAAPKLVAPEPEHCPGPESETAGQADSCAGCPNQAICASAPKGPDPDIPIITARLSAIKHKVLILSGKGGVGKSTFTSLLAHAFATNDNNTVGIMDTDICGPSIPKMMGVETETIHVSGAGWSPVWVLENLAVMSVQFMLPNRDDAVIWRGPKKNGLIKQFLKDVEWGEMDFLLVDTPPGTSDEHLSVNSFLKESGVDGAVVVTTPQEVALLDVRKEIDFCRKAGIKVLGIVENMSGFVCPNCTHESQIFQATTGGGRALAKEMNVPFLGAVPLDPRICMAADYGESFFDSWPDSPACTALKSVVRRVIISCDDSGGANDNLEGSVHATKIATSGEMMIKLPVDFERGTQGCKVSSQDPLKTSPSMKDPRGTLA</sequence>
<feature type="binding site" evidence="10">
    <location>
        <position position="47"/>
    </location>
    <ligand>
        <name>[4Fe-4S] cluster</name>
        <dbReference type="ChEBI" id="CHEBI:49883"/>
        <label>1</label>
    </ligand>
</feature>
<feature type="binding site" evidence="10">
    <location>
        <begin position="86"/>
        <end position="93"/>
    </location>
    <ligand>
        <name>ATP</name>
        <dbReference type="ChEBI" id="CHEBI:30616"/>
    </ligand>
</feature>
<dbReference type="GeneID" id="41980851"/>
<keyword evidence="3 10" id="KW-0004">4Fe-4S</keyword>
<dbReference type="Proteomes" id="UP000431533">
    <property type="component" value="Unassembled WGS sequence"/>
</dbReference>
<dbReference type="GO" id="GO:0005634">
    <property type="term" value="C:nucleus"/>
    <property type="evidence" value="ECO:0007669"/>
    <property type="project" value="UniProtKB-SubCell"/>
</dbReference>
<evidence type="ECO:0000256" key="10">
    <source>
        <dbReference type="HAMAP-Rule" id="MF_03038"/>
    </source>
</evidence>
<comment type="function">
    <text evidence="10">Component of the cytosolic iron-sulfur (Fe/S) protein assembly (CIA) machinery. Required for maturation of extramitochondrial Fe-S proteins. The NBP35-CFD1 heterotetramer forms a Fe-S scaffold complex, mediating the de novo assembly of an Fe-S cluster and its transfer to target apoproteins.</text>
</comment>
<dbReference type="InterPro" id="IPR033756">
    <property type="entry name" value="YlxH/NBP35"/>
</dbReference>
<feature type="binding site" evidence="10">
    <location>
        <position position="259"/>
    </location>
    <ligand>
        <name>[4Fe-4S] cluster</name>
        <dbReference type="ChEBI" id="CHEBI:49883"/>
        <label>2</label>
        <note>ligand shared with heterodimeric partner</note>
    </ligand>
</feature>
<dbReference type="InterPro" id="IPR028601">
    <property type="entry name" value="NUBP1/Nbp35"/>
</dbReference>
<dbReference type="CDD" id="cd02037">
    <property type="entry name" value="Mrp_NBP35"/>
    <property type="match status" value="1"/>
</dbReference>
<evidence type="ECO:0000256" key="6">
    <source>
        <dbReference type="ARBA" id="ARBA00022741"/>
    </source>
</evidence>
<dbReference type="AlphaFoldDB" id="A0A8H8R9S1"/>
<gene>
    <name evidence="10 12" type="primary">NBP35</name>
    <name evidence="12" type="ORF">LHYA1_G000653</name>
</gene>
<dbReference type="PANTHER" id="PTHR23264:SF35">
    <property type="entry name" value="CYTOSOLIC FE-S CLUSTER ASSEMBLY FACTOR NUBP1"/>
    <property type="match status" value="1"/>
</dbReference>
<dbReference type="RefSeq" id="XP_031009063.1">
    <property type="nucleotide sequence ID" value="XM_031145644.1"/>
</dbReference>
<name>A0A8H8R9S1_9HELO</name>
<proteinExistence type="inferred from homology"/>
<evidence type="ECO:0000256" key="1">
    <source>
        <dbReference type="ARBA" id="ARBA00004123"/>
    </source>
</evidence>
<evidence type="ECO:0000256" key="5">
    <source>
        <dbReference type="ARBA" id="ARBA00022723"/>
    </source>
</evidence>
<reference evidence="12 13" key="1">
    <citation type="submission" date="2018-05" db="EMBL/GenBank/DDBJ databases">
        <title>Genome sequencing and assembly of the regulated plant pathogen Lachnellula willkommii and related sister species for the development of diagnostic species identification markers.</title>
        <authorList>
            <person name="Giroux E."/>
            <person name="Bilodeau G."/>
        </authorList>
    </citation>
    <scope>NUCLEOTIDE SEQUENCE [LARGE SCALE GENOMIC DNA]</scope>
    <source>
        <strain evidence="12 13">CBS 185.66</strain>
    </source>
</reference>
<dbReference type="FunFam" id="3.40.50.300:FF:000427">
    <property type="entry name" value="Cytosolic Fe-S cluster assembly factor NUBP1"/>
    <property type="match status" value="1"/>
</dbReference>
<evidence type="ECO:0000256" key="7">
    <source>
        <dbReference type="ARBA" id="ARBA00022840"/>
    </source>
</evidence>
<dbReference type="OrthoDB" id="1741334at2759"/>
<dbReference type="GO" id="GO:0046872">
    <property type="term" value="F:metal ion binding"/>
    <property type="evidence" value="ECO:0007669"/>
    <property type="project" value="UniProtKB-KW"/>
</dbReference>
<comment type="subcellular location">
    <subcellularLocation>
        <location evidence="2 10">Cytoplasm</location>
    </subcellularLocation>
    <subcellularLocation>
        <location evidence="1">Nucleus</location>
    </subcellularLocation>
</comment>